<keyword evidence="3" id="KW-0732">Signal</keyword>
<feature type="compositionally biased region" description="Acidic residues" evidence="2">
    <location>
        <begin position="336"/>
        <end position="352"/>
    </location>
</feature>
<accession>L1JLL6</accession>
<dbReference type="KEGG" id="gtt:GUITHDRAFT_136096"/>
<dbReference type="RefSeq" id="XP_005836411.1">
    <property type="nucleotide sequence ID" value="XM_005836354.1"/>
</dbReference>
<organism evidence="4">
    <name type="scientific">Guillardia theta (strain CCMP2712)</name>
    <name type="common">Cryptophyte</name>
    <dbReference type="NCBI Taxonomy" id="905079"/>
    <lineage>
        <taxon>Eukaryota</taxon>
        <taxon>Cryptophyceae</taxon>
        <taxon>Pyrenomonadales</taxon>
        <taxon>Geminigeraceae</taxon>
        <taxon>Guillardia</taxon>
    </lineage>
</organism>
<dbReference type="Pfam" id="PF13424">
    <property type="entry name" value="TPR_12"/>
    <property type="match status" value="1"/>
</dbReference>
<feature type="region of interest" description="Disordered" evidence="2">
    <location>
        <begin position="93"/>
        <end position="208"/>
    </location>
</feature>
<dbReference type="PaxDb" id="55529-EKX49431"/>
<feature type="region of interest" description="Disordered" evidence="2">
    <location>
        <begin position="388"/>
        <end position="408"/>
    </location>
</feature>
<reference evidence="5" key="3">
    <citation type="submission" date="2015-06" db="UniProtKB">
        <authorList>
            <consortium name="EnsemblProtists"/>
        </authorList>
    </citation>
    <scope>IDENTIFICATION</scope>
</reference>
<dbReference type="GeneID" id="17306110"/>
<dbReference type="InterPro" id="IPR019734">
    <property type="entry name" value="TPR_rpt"/>
</dbReference>
<feature type="region of interest" description="Disordered" evidence="2">
    <location>
        <begin position="314"/>
        <end position="369"/>
    </location>
</feature>
<dbReference type="EnsemblProtists" id="EKX49431">
    <property type="protein sequence ID" value="EKX49431"/>
    <property type="gene ID" value="GUITHDRAFT_136096"/>
</dbReference>
<feature type="signal peptide" evidence="3">
    <location>
        <begin position="1"/>
        <end position="25"/>
    </location>
</feature>
<feature type="chain" id="PRO_5008771503" evidence="3">
    <location>
        <begin position="26"/>
        <end position="583"/>
    </location>
</feature>
<evidence type="ECO:0000313" key="6">
    <source>
        <dbReference type="Proteomes" id="UP000011087"/>
    </source>
</evidence>
<dbReference type="SUPFAM" id="SSF48452">
    <property type="entry name" value="TPR-like"/>
    <property type="match status" value="1"/>
</dbReference>
<dbReference type="OrthoDB" id="5587616at2759"/>
<gene>
    <name evidence="4" type="ORF">GUITHDRAFT_136096</name>
</gene>
<reference evidence="6" key="2">
    <citation type="submission" date="2012-11" db="EMBL/GenBank/DDBJ databases">
        <authorList>
            <person name="Kuo A."/>
            <person name="Curtis B.A."/>
            <person name="Tanifuji G."/>
            <person name="Burki F."/>
            <person name="Gruber A."/>
            <person name="Irimia M."/>
            <person name="Maruyama S."/>
            <person name="Arias M.C."/>
            <person name="Ball S.G."/>
            <person name="Gile G.H."/>
            <person name="Hirakawa Y."/>
            <person name="Hopkins J.F."/>
            <person name="Rensing S.A."/>
            <person name="Schmutz J."/>
            <person name="Symeonidi A."/>
            <person name="Elias M."/>
            <person name="Eveleigh R.J."/>
            <person name="Herman E.K."/>
            <person name="Klute M.J."/>
            <person name="Nakayama T."/>
            <person name="Obornik M."/>
            <person name="Reyes-Prieto A."/>
            <person name="Armbrust E.V."/>
            <person name="Aves S.J."/>
            <person name="Beiko R.G."/>
            <person name="Coutinho P."/>
            <person name="Dacks J.B."/>
            <person name="Durnford D.G."/>
            <person name="Fast N.M."/>
            <person name="Green B.R."/>
            <person name="Grisdale C."/>
            <person name="Hempe F."/>
            <person name="Henrissat B."/>
            <person name="Hoppner M.P."/>
            <person name="Ishida K.-I."/>
            <person name="Kim E."/>
            <person name="Koreny L."/>
            <person name="Kroth P.G."/>
            <person name="Liu Y."/>
            <person name="Malik S.-B."/>
            <person name="Maier U.G."/>
            <person name="McRose D."/>
            <person name="Mock T."/>
            <person name="Neilson J.A."/>
            <person name="Onodera N.T."/>
            <person name="Poole A.M."/>
            <person name="Pritham E.J."/>
            <person name="Richards T.A."/>
            <person name="Rocap G."/>
            <person name="Roy S.W."/>
            <person name="Sarai C."/>
            <person name="Schaack S."/>
            <person name="Shirato S."/>
            <person name="Slamovits C.H."/>
            <person name="Spencer D.F."/>
            <person name="Suzuki S."/>
            <person name="Worden A.Z."/>
            <person name="Zauner S."/>
            <person name="Barry K."/>
            <person name="Bell C."/>
            <person name="Bharti A.K."/>
            <person name="Crow J.A."/>
            <person name="Grimwood J."/>
            <person name="Kramer R."/>
            <person name="Lindquist E."/>
            <person name="Lucas S."/>
            <person name="Salamov A."/>
            <person name="McFadden G.I."/>
            <person name="Lane C.E."/>
            <person name="Keeling P.J."/>
            <person name="Gray M.W."/>
            <person name="Grigoriev I.V."/>
            <person name="Archibald J.M."/>
        </authorList>
    </citation>
    <scope>NUCLEOTIDE SEQUENCE</scope>
    <source>
        <strain evidence="6">CCMP2712</strain>
    </source>
</reference>
<proteinExistence type="predicted"/>
<feature type="compositionally biased region" description="Acidic residues" evidence="2">
    <location>
        <begin position="193"/>
        <end position="205"/>
    </location>
</feature>
<dbReference type="Gene3D" id="1.25.40.10">
    <property type="entry name" value="Tetratricopeptide repeat domain"/>
    <property type="match status" value="1"/>
</dbReference>
<evidence type="ECO:0000256" key="2">
    <source>
        <dbReference type="SAM" id="MobiDB-lite"/>
    </source>
</evidence>
<evidence type="ECO:0000256" key="1">
    <source>
        <dbReference type="PROSITE-ProRule" id="PRU00339"/>
    </source>
</evidence>
<dbReference type="HOGENOM" id="CLU_468106_0_0_1"/>
<keyword evidence="6" id="KW-1185">Reference proteome</keyword>
<feature type="repeat" description="TPR" evidence="1">
    <location>
        <begin position="517"/>
        <end position="550"/>
    </location>
</feature>
<feature type="compositionally biased region" description="Polar residues" evidence="2">
    <location>
        <begin position="99"/>
        <end position="116"/>
    </location>
</feature>
<sequence length="583" mass="66825">MSGERRRMRVCSSLVLLALVLFLQGDNIGADPPVQSLRAGALLSEPRAMSPCSCASAMARRGVRPLQLRGGSANLTEDSELDWEKVLEEGWKKEGLSSEGEQNPSNEVLTEKSLNAGQEDEAEMMKGFAELEEEHELESSSDRKSNDNSSQWGDLQLDEDNEEGKEEVKEEEEEEEEEDLAEQIAKEKKVESEEQIENEDQVEDLIQERIRGFRDVDSEYEPVDEIVPKKGKNQTAQKESVYIELGGGKMQEVDPRKTWREGKRAGEESDALKSSVSTGEEEEEEDREFEDDGNLDHEGELMLKVIEDLKKRNFSQDEFVGPAKTTKPPKNRTEDGGDEEGEEEEEEEEEDLSFGKDDEVYYESVSDAPEVDEEALKKLKMMKRVKAKEENAVGGEGVPSSNVTDPGVEGIEMGDAYFAMRNDMPGLLLERESESEEEQGTTMFDQEISLLRMQNKMKQEREADEDPEVTKRQEEKMSLWRKGSIFHSYYDMDRALEYYERALSYWEEFSKDDEEVAAMTFAIGTVYKTMSQWEKAREYFRRSLTLKRRLWGDENQSTQLTSQLLEESNQEVHTWEISKNMWG</sequence>
<dbReference type="PROSITE" id="PS50005">
    <property type="entry name" value="TPR"/>
    <property type="match status" value="1"/>
</dbReference>
<dbReference type="SMART" id="SM00028">
    <property type="entry name" value="TPR"/>
    <property type="match status" value="2"/>
</dbReference>
<feature type="compositionally biased region" description="Basic and acidic residues" evidence="2">
    <location>
        <begin position="251"/>
        <end position="271"/>
    </location>
</feature>
<dbReference type="OMA" id="FEYESEH"/>
<name>L1JLL6_GUITC</name>
<evidence type="ECO:0000313" key="4">
    <source>
        <dbReference type="EMBL" id="EKX49431.1"/>
    </source>
</evidence>
<feature type="compositionally biased region" description="Acidic residues" evidence="2">
    <location>
        <begin position="156"/>
        <end position="181"/>
    </location>
</feature>
<feature type="compositionally biased region" description="Acidic residues" evidence="2">
    <location>
        <begin position="279"/>
        <end position="293"/>
    </location>
</feature>
<evidence type="ECO:0000313" key="5">
    <source>
        <dbReference type="EnsemblProtists" id="EKX49431"/>
    </source>
</evidence>
<reference evidence="4 6" key="1">
    <citation type="journal article" date="2012" name="Nature">
        <title>Algal genomes reveal evolutionary mosaicism and the fate of nucleomorphs.</title>
        <authorList>
            <consortium name="DOE Joint Genome Institute"/>
            <person name="Curtis B.A."/>
            <person name="Tanifuji G."/>
            <person name="Burki F."/>
            <person name="Gruber A."/>
            <person name="Irimia M."/>
            <person name="Maruyama S."/>
            <person name="Arias M.C."/>
            <person name="Ball S.G."/>
            <person name="Gile G.H."/>
            <person name="Hirakawa Y."/>
            <person name="Hopkins J.F."/>
            <person name="Kuo A."/>
            <person name="Rensing S.A."/>
            <person name="Schmutz J."/>
            <person name="Symeonidi A."/>
            <person name="Elias M."/>
            <person name="Eveleigh R.J."/>
            <person name="Herman E.K."/>
            <person name="Klute M.J."/>
            <person name="Nakayama T."/>
            <person name="Obornik M."/>
            <person name="Reyes-Prieto A."/>
            <person name="Armbrust E.V."/>
            <person name="Aves S.J."/>
            <person name="Beiko R.G."/>
            <person name="Coutinho P."/>
            <person name="Dacks J.B."/>
            <person name="Durnford D.G."/>
            <person name="Fast N.M."/>
            <person name="Green B.R."/>
            <person name="Grisdale C.J."/>
            <person name="Hempel F."/>
            <person name="Henrissat B."/>
            <person name="Hoppner M.P."/>
            <person name="Ishida K."/>
            <person name="Kim E."/>
            <person name="Koreny L."/>
            <person name="Kroth P.G."/>
            <person name="Liu Y."/>
            <person name="Malik S.B."/>
            <person name="Maier U.G."/>
            <person name="McRose D."/>
            <person name="Mock T."/>
            <person name="Neilson J.A."/>
            <person name="Onodera N.T."/>
            <person name="Poole A.M."/>
            <person name="Pritham E.J."/>
            <person name="Richards T.A."/>
            <person name="Rocap G."/>
            <person name="Roy S.W."/>
            <person name="Sarai C."/>
            <person name="Schaack S."/>
            <person name="Shirato S."/>
            <person name="Slamovits C.H."/>
            <person name="Spencer D.F."/>
            <person name="Suzuki S."/>
            <person name="Worden A.Z."/>
            <person name="Zauner S."/>
            <person name="Barry K."/>
            <person name="Bell C."/>
            <person name="Bharti A.K."/>
            <person name="Crow J.A."/>
            <person name="Grimwood J."/>
            <person name="Kramer R."/>
            <person name="Lindquist E."/>
            <person name="Lucas S."/>
            <person name="Salamov A."/>
            <person name="McFadden G.I."/>
            <person name="Lane C.E."/>
            <person name="Keeling P.J."/>
            <person name="Gray M.W."/>
            <person name="Grigoriev I.V."/>
            <person name="Archibald J.M."/>
        </authorList>
    </citation>
    <scope>NUCLEOTIDE SEQUENCE</scope>
    <source>
        <strain evidence="4 6">CCMP2712</strain>
    </source>
</reference>
<keyword evidence="1" id="KW-0802">TPR repeat</keyword>
<dbReference type="AlphaFoldDB" id="L1JLL6"/>
<evidence type="ECO:0000256" key="3">
    <source>
        <dbReference type="SAM" id="SignalP"/>
    </source>
</evidence>
<feature type="compositionally biased region" description="Basic and acidic residues" evidence="2">
    <location>
        <begin position="137"/>
        <end position="146"/>
    </location>
</feature>
<dbReference type="InterPro" id="IPR011990">
    <property type="entry name" value="TPR-like_helical_dom_sf"/>
</dbReference>
<dbReference type="Proteomes" id="UP000011087">
    <property type="component" value="Unassembled WGS sequence"/>
</dbReference>
<feature type="region of interest" description="Disordered" evidence="2">
    <location>
        <begin position="222"/>
        <end position="301"/>
    </location>
</feature>
<dbReference type="EMBL" id="JH992982">
    <property type="protein sequence ID" value="EKX49431.1"/>
    <property type="molecule type" value="Genomic_DNA"/>
</dbReference>
<protein>
    <submittedName>
        <fullName evidence="4 5">Uncharacterized protein</fullName>
    </submittedName>
</protein>